<keyword evidence="5" id="KW-1185">Reference proteome</keyword>
<evidence type="ECO:0000313" key="5">
    <source>
        <dbReference type="Proteomes" id="UP000481421"/>
    </source>
</evidence>
<sequence>MLTFRSLIVLAALCAAAPVASALTREEPVRVIDGDTLHWQGHRVRLFGIDAPERGQSCQRAGQTWDCGAWSAKMLAQAIGKSPVSCIREDTDRYGRMVATCTAGGVDLSRAQVQAGAAQVYRKYSLRYQRDEAKARAARVGLWAGTMDSPRAHRARASSSSQSAPKGCDIKGNISSSGRIYHRPGQKDYDATRIDSGKGEAWFCDEASAEAAGFRPARR</sequence>
<accession>A0A6B3RQT9</accession>
<dbReference type="SUPFAM" id="SSF50199">
    <property type="entry name" value="Staphylococcal nuclease"/>
    <property type="match status" value="1"/>
</dbReference>
<dbReference type="Proteomes" id="UP000481421">
    <property type="component" value="Unassembled WGS sequence"/>
</dbReference>
<dbReference type="PANTHER" id="PTHR12302">
    <property type="entry name" value="EBNA2 BINDING PROTEIN P100"/>
    <property type="match status" value="1"/>
</dbReference>
<organism evidence="4 5">
    <name type="scientific">Pseudotabrizicola algicola</name>
    <dbReference type="NCBI Taxonomy" id="2709381"/>
    <lineage>
        <taxon>Bacteria</taxon>
        <taxon>Pseudomonadati</taxon>
        <taxon>Pseudomonadota</taxon>
        <taxon>Alphaproteobacteria</taxon>
        <taxon>Rhodobacterales</taxon>
        <taxon>Paracoccaceae</taxon>
        <taxon>Pseudotabrizicola</taxon>
    </lineage>
</organism>
<dbReference type="Pfam" id="PF00565">
    <property type="entry name" value="SNase"/>
    <property type="match status" value="1"/>
</dbReference>
<feature type="chain" id="PRO_5025413329" evidence="2">
    <location>
        <begin position="23"/>
        <end position="219"/>
    </location>
</feature>
<evidence type="ECO:0000256" key="1">
    <source>
        <dbReference type="SAM" id="MobiDB-lite"/>
    </source>
</evidence>
<name>A0A6B3RQT9_9RHOB</name>
<dbReference type="Gene3D" id="2.40.50.90">
    <property type="match status" value="1"/>
</dbReference>
<dbReference type="RefSeq" id="WP_164615224.1">
    <property type="nucleotide sequence ID" value="NZ_JAAIKE010000012.1"/>
</dbReference>
<dbReference type="EMBL" id="JAAIKE010000012">
    <property type="protein sequence ID" value="NEX48510.1"/>
    <property type="molecule type" value="Genomic_DNA"/>
</dbReference>
<dbReference type="AlphaFoldDB" id="A0A6B3RQT9"/>
<feature type="domain" description="TNase-like" evidence="3">
    <location>
        <begin position="30"/>
        <end position="145"/>
    </location>
</feature>
<feature type="region of interest" description="Disordered" evidence="1">
    <location>
        <begin position="150"/>
        <end position="169"/>
    </location>
</feature>
<comment type="caution">
    <text evidence="4">The sequence shown here is derived from an EMBL/GenBank/DDBJ whole genome shotgun (WGS) entry which is preliminary data.</text>
</comment>
<feature type="signal peptide" evidence="2">
    <location>
        <begin position="1"/>
        <end position="22"/>
    </location>
</feature>
<reference evidence="4 5" key="1">
    <citation type="submission" date="2020-02" db="EMBL/GenBank/DDBJ databases">
        <title>Rhodobacter algicola sp. nov., isolated from microalga culture.</title>
        <authorList>
            <person name="Park C.-Y."/>
        </authorList>
    </citation>
    <scope>NUCLEOTIDE SEQUENCE [LARGE SCALE GENOMIC DNA]</scope>
    <source>
        <strain evidence="4 5">ETT8</strain>
    </source>
</reference>
<proteinExistence type="predicted"/>
<dbReference type="SMART" id="SM00318">
    <property type="entry name" value="SNc"/>
    <property type="match status" value="1"/>
</dbReference>
<dbReference type="PROSITE" id="PS50830">
    <property type="entry name" value="TNASE_3"/>
    <property type="match status" value="1"/>
</dbReference>
<dbReference type="PANTHER" id="PTHR12302:SF26">
    <property type="entry name" value="BLR1266 PROTEIN"/>
    <property type="match status" value="1"/>
</dbReference>
<dbReference type="InterPro" id="IPR016071">
    <property type="entry name" value="Staphylococal_nuclease_OB-fold"/>
</dbReference>
<keyword evidence="2" id="KW-0732">Signal</keyword>
<gene>
    <name evidence="4" type="ORF">G3572_20120</name>
</gene>
<dbReference type="InterPro" id="IPR035437">
    <property type="entry name" value="SNase_OB-fold_sf"/>
</dbReference>
<evidence type="ECO:0000313" key="4">
    <source>
        <dbReference type="EMBL" id="NEX48510.1"/>
    </source>
</evidence>
<evidence type="ECO:0000256" key="2">
    <source>
        <dbReference type="SAM" id="SignalP"/>
    </source>
</evidence>
<evidence type="ECO:0000259" key="3">
    <source>
        <dbReference type="PROSITE" id="PS50830"/>
    </source>
</evidence>
<protein>
    <submittedName>
        <fullName evidence="4">Thermonuclease family protein</fullName>
    </submittedName>
</protein>